<keyword evidence="3 5" id="KW-1133">Transmembrane helix</keyword>
<protein>
    <recommendedName>
        <fullName evidence="6">MARVEL domain-containing protein</fullName>
    </recommendedName>
</protein>
<proteinExistence type="predicted"/>
<dbReference type="PANTHER" id="PTHR28165:SF2">
    <property type="entry name" value="MARVEL DOMAIN-CONTAINING PROTEIN"/>
    <property type="match status" value="1"/>
</dbReference>
<dbReference type="GO" id="GO:0005886">
    <property type="term" value="C:plasma membrane"/>
    <property type="evidence" value="ECO:0007669"/>
    <property type="project" value="TreeGrafter"/>
</dbReference>
<evidence type="ECO:0000313" key="7">
    <source>
        <dbReference type="EMBL" id="KAF2709618.1"/>
    </source>
</evidence>
<sequence length="177" mass="18941">MSNPIITFALRGTQVLFSVVVLGLSIGLIKGQKYPGAAIPATLGYAAFVGATSLLGAFIGLASNWVELLQGIIGAAIDGFVLVINIAGGIIIAYKLRGINCANKDLDYVHDKMRLNDLLSGGCGRTGGVYQCWYWDSLQPGKLNSRCQVSQADSVFMFLTVVILIATLTMTFLHLKR</sequence>
<dbReference type="GO" id="GO:0032126">
    <property type="term" value="C:eisosome"/>
    <property type="evidence" value="ECO:0007669"/>
    <property type="project" value="TreeGrafter"/>
</dbReference>
<evidence type="ECO:0000313" key="8">
    <source>
        <dbReference type="Proteomes" id="UP000799428"/>
    </source>
</evidence>
<dbReference type="GO" id="GO:0070941">
    <property type="term" value="P:eisosome assembly"/>
    <property type="evidence" value="ECO:0007669"/>
    <property type="project" value="TreeGrafter"/>
</dbReference>
<evidence type="ECO:0000256" key="2">
    <source>
        <dbReference type="ARBA" id="ARBA00022692"/>
    </source>
</evidence>
<dbReference type="GO" id="GO:0072659">
    <property type="term" value="P:protein localization to plasma membrane"/>
    <property type="evidence" value="ECO:0007669"/>
    <property type="project" value="TreeGrafter"/>
</dbReference>
<dbReference type="PANTHER" id="PTHR28165">
    <property type="entry name" value="NON-CLASSICAL EXPORT PROTEIN 2-RELATED"/>
    <property type="match status" value="1"/>
</dbReference>
<organism evidence="7 8">
    <name type="scientific">Pleomassaria siparia CBS 279.74</name>
    <dbReference type="NCBI Taxonomy" id="1314801"/>
    <lineage>
        <taxon>Eukaryota</taxon>
        <taxon>Fungi</taxon>
        <taxon>Dikarya</taxon>
        <taxon>Ascomycota</taxon>
        <taxon>Pezizomycotina</taxon>
        <taxon>Dothideomycetes</taxon>
        <taxon>Pleosporomycetidae</taxon>
        <taxon>Pleosporales</taxon>
        <taxon>Pleomassariaceae</taxon>
        <taxon>Pleomassaria</taxon>
    </lineage>
</organism>
<accession>A0A6G1K9X8</accession>
<keyword evidence="2 5" id="KW-0812">Transmembrane</keyword>
<evidence type="ECO:0000256" key="3">
    <source>
        <dbReference type="ARBA" id="ARBA00022989"/>
    </source>
</evidence>
<dbReference type="InterPro" id="IPR052649">
    <property type="entry name" value="NCE102-like"/>
</dbReference>
<dbReference type="OrthoDB" id="2017497at2759"/>
<dbReference type="Proteomes" id="UP000799428">
    <property type="component" value="Unassembled WGS sequence"/>
</dbReference>
<evidence type="ECO:0000259" key="6">
    <source>
        <dbReference type="Pfam" id="PF01284"/>
    </source>
</evidence>
<comment type="subcellular location">
    <subcellularLocation>
        <location evidence="1">Membrane</location>
        <topology evidence="1">Multi-pass membrane protein</topology>
    </subcellularLocation>
</comment>
<reference evidence="7" key="1">
    <citation type="journal article" date="2020" name="Stud. Mycol.">
        <title>101 Dothideomycetes genomes: a test case for predicting lifestyles and emergence of pathogens.</title>
        <authorList>
            <person name="Haridas S."/>
            <person name="Albert R."/>
            <person name="Binder M."/>
            <person name="Bloem J."/>
            <person name="Labutti K."/>
            <person name="Salamov A."/>
            <person name="Andreopoulos B."/>
            <person name="Baker S."/>
            <person name="Barry K."/>
            <person name="Bills G."/>
            <person name="Bluhm B."/>
            <person name="Cannon C."/>
            <person name="Castanera R."/>
            <person name="Culley D."/>
            <person name="Daum C."/>
            <person name="Ezra D."/>
            <person name="Gonzalez J."/>
            <person name="Henrissat B."/>
            <person name="Kuo A."/>
            <person name="Liang C."/>
            <person name="Lipzen A."/>
            <person name="Lutzoni F."/>
            <person name="Magnuson J."/>
            <person name="Mondo S."/>
            <person name="Nolan M."/>
            <person name="Ohm R."/>
            <person name="Pangilinan J."/>
            <person name="Park H.-J."/>
            <person name="Ramirez L."/>
            <person name="Alfaro M."/>
            <person name="Sun H."/>
            <person name="Tritt A."/>
            <person name="Yoshinaga Y."/>
            <person name="Zwiers L.-H."/>
            <person name="Turgeon B."/>
            <person name="Goodwin S."/>
            <person name="Spatafora J."/>
            <person name="Crous P."/>
            <person name="Grigoriev I."/>
        </authorList>
    </citation>
    <scope>NUCLEOTIDE SEQUENCE</scope>
    <source>
        <strain evidence="7">CBS 279.74</strain>
    </source>
</reference>
<name>A0A6G1K9X8_9PLEO</name>
<keyword evidence="8" id="KW-1185">Reference proteome</keyword>
<dbReference type="InterPro" id="IPR008253">
    <property type="entry name" value="Marvel"/>
</dbReference>
<evidence type="ECO:0000256" key="5">
    <source>
        <dbReference type="SAM" id="Phobius"/>
    </source>
</evidence>
<feature type="domain" description="MARVEL" evidence="6">
    <location>
        <begin position="7"/>
        <end position="168"/>
    </location>
</feature>
<feature type="transmembrane region" description="Helical" evidence="5">
    <location>
        <begin position="6"/>
        <end position="29"/>
    </location>
</feature>
<gene>
    <name evidence="7" type="ORF">K504DRAFT_455315</name>
</gene>
<evidence type="ECO:0000256" key="4">
    <source>
        <dbReference type="ARBA" id="ARBA00023136"/>
    </source>
</evidence>
<feature type="transmembrane region" description="Helical" evidence="5">
    <location>
        <begin position="41"/>
        <end position="62"/>
    </location>
</feature>
<dbReference type="Pfam" id="PF01284">
    <property type="entry name" value="MARVEL"/>
    <property type="match status" value="1"/>
</dbReference>
<dbReference type="EMBL" id="MU005770">
    <property type="protein sequence ID" value="KAF2709618.1"/>
    <property type="molecule type" value="Genomic_DNA"/>
</dbReference>
<evidence type="ECO:0000256" key="1">
    <source>
        <dbReference type="ARBA" id="ARBA00004141"/>
    </source>
</evidence>
<feature type="transmembrane region" description="Helical" evidence="5">
    <location>
        <begin position="68"/>
        <end position="94"/>
    </location>
</feature>
<dbReference type="AlphaFoldDB" id="A0A6G1K9X8"/>
<keyword evidence="4 5" id="KW-0472">Membrane</keyword>
<feature type="transmembrane region" description="Helical" evidence="5">
    <location>
        <begin position="155"/>
        <end position="175"/>
    </location>
</feature>